<accession>A0A4Y9RNZ1</accession>
<dbReference type="OrthoDB" id="8741591at2"/>
<dbReference type="Proteomes" id="UP000298438">
    <property type="component" value="Unassembled WGS sequence"/>
</dbReference>
<dbReference type="EMBL" id="SPVF01000269">
    <property type="protein sequence ID" value="TFW10770.1"/>
    <property type="molecule type" value="Genomic_DNA"/>
</dbReference>
<comment type="caution">
    <text evidence="1">The sequence shown here is derived from an EMBL/GenBank/DDBJ whole genome shotgun (WGS) entry which is preliminary data.</text>
</comment>
<proteinExistence type="predicted"/>
<gene>
    <name evidence="1" type="ORF">E4L96_22360</name>
</gene>
<keyword evidence="2" id="KW-1185">Reference proteome</keyword>
<evidence type="ECO:0000313" key="1">
    <source>
        <dbReference type="EMBL" id="TFW10770.1"/>
    </source>
</evidence>
<dbReference type="AlphaFoldDB" id="A0A4Y9RNZ1"/>
<name>A0A4Y9RNZ1_9BURK</name>
<dbReference type="RefSeq" id="WP_135209437.1">
    <property type="nucleotide sequence ID" value="NZ_SPVF01000269.1"/>
</dbReference>
<evidence type="ECO:0000313" key="2">
    <source>
        <dbReference type="Proteomes" id="UP000298438"/>
    </source>
</evidence>
<protein>
    <submittedName>
        <fullName evidence="1">Uncharacterized protein</fullName>
    </submittedName>
</protein>
<organism evidence="1 2">
    <name type="scientific">Zemynaea arenosa</name>
    <dbReference type="NCBI Taxonomy" id="2561931"/>
    <lineage>
        <taxon>Bacteria</taxon>
        <taxon>Pseudomonadati</taxon>
        <taxon>Pseudomonadota</taxon>
        <taxon>Betaproteobacteria</taxon>
        <taxon>Burkholderiales</taxon>
        <taxon>Oxalobacteraceae</taxon>
        <taxon>Telluria group</taxon>
        <taxon>Zemynaea</taxon>
    </lineage>
</organism>
<sequence>MATNSASTVLQAVAQIRNWVVTHIPLTGSLVGYDLFLLIGAAHAAGKTLALAEAHAQLAYDAAVVDAHVAELAAAGLIEVAGEGAARALVPTARFDFLLREYQTEFDRRFIPRDRLHAQQLLCVLADAGDRAFVEMLYDRFFDLGWFYLHNYGSTCFMMATMVERVARLLGRQARIAYGTVTLLNSAGETVFRVGAGGARPGQVDGHAFCVIDERFVLDFGLGTIRKLHRRDFAWAAAVPSLGQDAPIGGAKLGDGTSVIWTVTPQPPGCENEIKLCEAHADDLMPFYLAAFPAPQ</sequence>
<reference evidence="1 2" key="1">
    <citation type="submission" date="2019-03" db="EMBL/GenBank/DDBJ databases">
        <title>Draft Genome Sequence of Massilia arenosa sp. nov., a Novel Massilia Species Isolated from a Sandy-loam Maize Soil.</title>
        <authorList>
            <person name="Raths R."/>
            <person name="Peta V."/>
            <person name="Bucking H."/>
        </authorList>
    </citation>
    <scope>NUCLEOTIDE SEQUENCE [LARGE SCALE GENOMIC DNA]</scope>
    <source>
        <strain evidence="1 2">MC02</strain>
    </source>
</reference>